<dbReference type="AlphaFoldDB" id="A0A6M0CIG4"/>
<evidence type="ECO:0000313" key="1">
    <source>
        <dbReference type="EMBL" id="NER15754.1"/>
    </source>
</evidence>
<organism evidence="1 2">
    <name type="scientific">Spongiivirga citrea</name>
    <dbReference type="NCBI Taxonomy" id="1481457"/>
    <lineage>
        <taxon>Bacteria</taxon>
        <taxon>Pseudomonadati</taxon>
        <taxon>Bacteroidota</taxon>
        <taxon>Flavobacteriia</taxon>
        <taxon>Flavobacteriales</taxon>
        <taxon>Flavobacteriaceae</taxon>
        <taxon>Spongiivirga</taxon>
    </lineage>
</organism>
<comment type="caution">
    <text evidence="1">The sequence shown here is derived from an EMBL/GenBank/DDBJ whole genome shotgun (WGS) entry which is preliminary data.</text>
</comment>
<accession>A0A6M0CIG4</accession>
<protein>
    <recommendedName>
        <fullName evidence="3">STAS/SEC14 domain-containing protein</fullName>
    </recommendedName>
</protein>
<proteinExistence type="predicted"/>
<evidence type="ECO:0008006" key="3">
    <source>
        <dbReference type="Google" id="ProtNLM"/>
    </source>
</evidence>
<dbReference type="Proteomes" id="UP000474296">
    <property type="component" value="Unassembled WGS sequence"/>
</dbReference>
<reference evidence="1 2" key="1">
    <citation type="submission" date="2020-01" db="EMBL/GenBank/DDBJ databases">
        <title>Spongiivirga citrea KCTC 32990T.</title>
        <authorList>
            <person name="Wang G."/>
        </authorList>
    </citation>
    <scope>NUCLEOTIDE SEQUENCE [LARGE SCALE GENOMIC DNA]</scope>
    <source>
        <strain evidence="1 2">KCTC 32990</strain>
    </source>
</reference>
<dbReference type="RefSeq" id="WP_164029023.1">
    <property type="nucleotide sequence ID" value="NZ_JAABOQ010000001.1"/>
</dbReference>
<evidence type="ECO:0000313" key="2">
    <source>
        <dbReference type="Proteomes" id="UP000474296"/>
    </source>
</evidence>
<dbReference type="EMBL" id="JAABOQ010000001">
    <property type="protein sequence ID" value="NER15754.1"/>
    <property type="molecule type" value="Genomic_DNA"/>
</dbReference>
<sequence length="266" mass="30682">MSKSEFLEFDFGQVSIFNDHIIVVMDEDSTVQNELVPILQDIADTYFKNKPFVYIANRINNYAVDPLIYKAVSKINNLVGFAVVSKSPNAQNQISIESRFYDKEFKQFKELQQAVAWASDYTRSIKSNSKYPTLSDFEPTLIEIDICSIQVYKSYSIVNIKEGATVKPGDEAIFKRLIAEYYGDKPFVYISHRVHSYAIDPIIYKEISKIETLLGYAVVDEKSKMYSSAQVEKLFYDKAFEIFNDLDEAKEWAKKMLNDDFTPNLC</sequence>
<name>A0A6M0CIG4_9FLAO</name>
<keyword evidence="2" id="KW-1185">Reference proteome</keyword>
<gene>
    <name evidence="1" type="ORF">GWK10_00940</name>
</gene>